<comment type="caution">
    <text evidence="3">The sequence shown here is derived from an EMBL/GenBank/DDBJ whole genome shotgun (WGS) entry which is preliminary data.</text>
</comment>
<feature type="transmembrane region" description="Helical" evidence="2">
    <location>
        <begin position="21"/>
        <end position="45"/>
    </location>
</feature>
<evidence type="ECO:0000256" key="2">
    <source>
        <dbReference type="SAM" id="Phobius"/>
    </source>
</evidence>
<keyword evidence="2" id="KW-1133">Transmembrane helix</keyword>
<feature type="region of interest" description="Disordered" evidence="1">
    <location>
        <begin position="143"/>
        <end position="163"/>
    </location>
</feature>
<sequence length="163" mass="16998">MIDQLTDILVDQAKAAVRKGAAFAAIAIVMLIGAGFLLAAIYMAIAASFGAIAAAMAIGGTMVTLGLVALAIMLQRDPGDAVDPAAVHDDAARRQKTEDDMLFDLLVHSAMTGYATGQGNKPRMQSGFDKMVTDLAALGIFDPPKGQMETQEAHHDPNTKKAG</sequence>
<accession>A0A853KX05</accession>
<name>A0A853KX05_9PROT</name>
<dbReference type="EMBL" id="JPVZ01000009">
    <property type="protein sequence ID" value="OAZ08469.1"/>
    <property type="molecule type" value="Genomic_DNA"/>
</dbReference>
<organism evidence="3 4">
    <name type="scientific">Thalassospira tepidiphila MCCC 1A03514</name>
    <dbReference type="NCBI Taxonomy" id="1177930"/>
    <lineage>
        <taxon>Bacteria</taxon>
        <taxon>Pseudomonadati</taxon>
        <taxon>Pseudomonadota</taxon>
        <taxon>Alphaproteobacteria</taxon>
        <taxon>Rhodospirillales</taxon>
        <taxon>Thalassospiraceae</taxon>
        <taxon>Thalassospira</taxon>
    </lineage>
</organism>
<keyword evidence="2" id="KW-0812">Transmembrane</keyword>
<dbReference type="AlphaFoldDB" id="A0A853KX05"/>
<keyword evidence="2" id="KW-0472">Membrane</keyword>
<dbReference type="RefSeq" id="WP_064782065.1">
    <property type="nucleotide sequence ID" value="NZ_JPVZ01000009.1"/>
</dbReference>
<evidence type="ECO:0000256" key="1">
    <source>
        <dbReference type="SAM" id="MobiDB-lite"/>
    </source>
</evidence>
<dbReference type="Proteomes" id="UP000094009">
    <property type="component" value="Unassembled WGS sequence"/>
</dbReference>
<proteinExistence type="predicted"/>
<evidence type="ECO:0000313" key="4">
    <source>
        <dbReference type="Proteomes" id="UP000094009"/>
    </source>
</evidence>
<gene>
    <name evidence="3" type="ORF">TH4_17660</name>
</gene>
<reference evidence="3 4" key="1">
    <citation type="submission" date="2014-07" db="EMBL/GenBank/DDBJ databases">
        <title>Draft genome sequence of Thalassospira tepidiphila 1-1B.</title>
        <authorList>
            <person name="Lai Q."/>
            <person name="Shao Z."/>
        </authorList>
    </citation>
    <scope>NUCLEOTIDE SEQUENCE [LARGE SCALE GENOMIC DNA]</scope>
    <source>
        <strain evidence="3 4">MCCC 1A03514</strain>
    </source>
</reference>
<evidence type="ECO:0000313" key="3">
    <source>
        <dbReference type="EMBL" id="OAZ08469.1"/>
    </source>
</evidence>
<evidence type="ECO:0008006" key="5">
    <source>
        <dbReference type="Google" id="ProtNLM"/>
    </source>
</evidence>
<feature type="compositionally biased region" description="Basic and acidic residues" evidence="1">
    <location>
        <begin position="151"/>
        <end position="163"/>
    </location>
</feature>
<protein>
    <recommendedName>
        <fullName evidence="5">Phage holin family protein</fullName>
    </recommendedName>
</protein>
<feature type="transmembrane region" description="Helical" evidence="2">
    <location>
        <begin position="51"/>
        <end position="74"/>
    </location>
</feature>